<feature type="domain" description="DUF4224" evidence="2">
    <location>
        <begin position="9"/>
        <end position="47"/>
    </location>
</feature>
<name>A0ABX5MBN5_9PROT</name>
<gene>
    <name evidence="3" type="ORF">C8R14_10729</name>
</gene>
<evidence type="ECO:0000259" key="2">
    <source>
        <dbReference type="Pfam" id="PF13986"/>
    </source>
</evidence>
<dbReference type="RefSeq" id="WP_041353510.1">
    <property type="nucleotide sequence ID" value="NZ_QICQ01000007.1"/>
</dbReference>
<organism evidence="3 4">
    <name type="scientific">Nitrosomonas eutropha</name>
    <dbReference type="NCBI Taxonomy" id="916"/>
    <lineage>
        <taxon>Bacteria</taxon>
        <taxon>Pseudomonadati</taxon>
        <taxon>Pseudomonadota</taxon>
        <taxon>Betaproteobacteria</taxon>
        <taxon>Nitrosomonadales</taxon>
        <taxon>Nitrosomonadaceae</taxon>
        <taxon>Nitrosomonas</taxon>
    </lineage>
</organism>
<accession>A0ABX5MBN5</accession>
<reference evidence="3 4" key="1">
    <citation type="submission" date="2018-04" db="EMBL/GenBank/DDBJ databases">
        <title>Active sludge and wastewater microbial communities from Klosterneuburg, Austria.</title>
        <authorList>
            <person name="Wagner M."/>
        </authorList>
    </citation>
    <scope>NUCLEOTIDE SEQUENCE [LARGE SCALE GENOMIC DNA]</scope>
    <source>
        <strain evidence="3 4">Nm 57</strain>
    </source>
</reference>
<evidence type="ECO:0000313" key="3">
    <source>
        <dbReference type="EMBL" id="PXV82457.1"/>
    </source>
</evidence>
<dbReference type="InterPro" id="IPR025319">
    <property type="entry name" value="DUF4224"/>
</dbReference>
<keyword evidence="4" id="KW-1185">Reference proteome</keyword>
<protein>
    <submittedName>
        <fullName evidence="3">Uncharacterized protein DUF4224</fullName>
    </submittedName>
</protein>
<evidence type="ECO:0000256" key="1">
    <source>
        <dbReference type="SAM" id="MobiDB-lite"/>
    </source>
</evidence>
<dbReference type="Pfam" id="PF13986">
    <property type="entry name" value="DUF4224"/>
    <property type="match status" value="1"/>
</dbReference>
<proteinExistence type="predicted"/>
<feature type="region of interest" description="Disordered" evidence="1">
    <location>
        <begin position="49"/>
        <end position="71"/>
    </location>
</feature>
<dbReference type="Proteomes" id="UP000247780">
    <property type="component" value="Unassembled WGS sequence"/>
</dbReference>
<feature type="compositionally biased region" description="Basic and acidic residues" evidence="1">
    <location>
        <begin position="49"/>
        <end position="59"/>
    </location>
</feature>
<dbReference type="EMBL" id="QICQ01000007">
    <property type="protein sequence ID" value="PXV82457.1"/>
    <property type="molecule type" value="Genomic_DNA"/>
</dbReference>
<evidence type="ECO:0000313" key="4">
    <source>
        <dbReference type="Proteomes" id="UP000247780"/>
    </source>
</evidence>
<comment type="caution">
    <text evidence="3">The sequence shown here is derived from an EMBL/GenBank/DDBJ whole genome shotgun (WGS) entry which is preliminary data.</text>
</comment>
<sequence length="71" mass="8096">MSVFLEPPDIAELTGYRMKSAQIEQLRFMGIPFFINAAGRPVVTRAAVEGRKDTQDHAKPKWQPRVIEVKQ</sequence>